<dbReference type="EMBL" id="SBLB01000005">
    <property type="protein sequence ID" value="RYC68338.1"/>
    <property type="molecule type" value="Genomic_DNA"/>
</dbReference>
<evidence type="ECO:0000313" key="3">
    <source>
        <dbReference type="Proteomes" id="UP000290407"/>
    </source>
</evidence>
<protein>
    <recommendedName>
        <fullName evidence="4">DUF4249 family protein</fullName>
    </recommendedName>
</protein>
<proteinExistence type="predicted"/>
<feature type="chain" id="PRO_5020327685" description="DUF4249 family protein" evidence="1">
    <location>
        <begin position="24"/>
        <end position="75"/>
    </location>
</feature>
<keyword evidence="1" id="KW-0732">Signal</keyword>
<dbReference type="PROSITE" id="PS51257">
    <property type="entry name" value="PROKAR_LIPOPROTEIN"/>
    <property type="match status" value="1"/>
</dbReference>
<dbReference type="RefSeq" id="WP_077924518.1">
    <property type="nucleotide sequence ID" value="NZ_SBLB01000005.1"/>
</dbReference>
<evidence type="ECO:0008006" key="4">
    <source>
        <dbReference type="Google" id="ProtNLM"/>
    </source>
</evidence>
<keyword evidence="3" id="KW-1185">Reference proteome</keyword>
<accession>A0A4V1RVY0</accession>
<feature type="signal peptide" evidence="1">
    <location>
        <begin position="1"/>
        <end position="23"/>
    </location>
</feature>
<name>A0A4V1RVY0_9BACT</name>
<gene>
    <name evidence="2" type="ORF">EQG79_18420</name>
</gene>
<evidence type="ECO:0000313" key="2">
    <source>
        <dbReference type="EMBL" id="RYC68338.1"/>
    </source>
</evidence>
<dbReference type="Proteomes" id="UP000290407">
    <property type="component" value="Unassembled WGS sequence"/>
</dbReference>
<evidence type="ECO:0000256" key="1">
    <source>
        <dbReference type="SAM" id="SignalP"/>
    </source>
</evidence>
<organism evidence="2 3">
    <name type="scientific">Spirosoma sordidisoli</name>
    <dbReference type="NCBI Taxonomy" id="2502893"/>
    <lineage>
        <taxon>Bacteria</taxon>
        <taxon>Pseudomonadati</taxon>
        <taxon>Bacteroidota</taxon>
        <taxon>Cytophagia</taxon>
        <taxon>Cytophagales</taxon>
        <taxon>Cytophagaceae</taxon>
        <taxon>Spirosoma</taxon>
    </lineage>
</organism>
<sequence length="75" mass="8142">MHQRCYPLLVLVVAALLSSCTSPEPVVPGASTPHRYVLTNIRYFLDKGDYIDTTTVQLTGASVQNPGPSLITQLL</sequence>
<dbReference type="AlphaFoldDB" id="A0A4V1RVY0"/>
<comment type="caution">
    <text evidence="2">The sequence shown here is derived from an EMBL/GenBank/DDBJ whole genome shotgun (WGS) entry which is preliminary data.</text>
</comment>
<reference evidence="2 3" key="1">
    <citation type="submission" date="2019-01" db="EMBL/GenBank/DDBJ databases">
        <title>Spirosoma flava sp. nov., a propanil-degrading bacterium isolated from herbicide-contaminated soil.</title>
        <authorList>
            <person name="Zhang L."/>
            <person name="Jiang J.-D."/>
        </authorList>
    </citation>
    <scope>NUCLEOTIDE SEQUENCE [LARGE SCALE GENOMIC DNA]</scope>
    <source>
        <strain evidence="2 3">TY50</strain>
    </source>
</reference>